<feature type="region of interest" description="Disordered" evidence="2">
    <location>
        <begin position="135"/>
        <end position="174"/>
    </location>
</feature>
<feature type="compositionally biased region" description="Polar residues" evidence="2">
    <location>
        <begin position="149"/>
        <end position="173"/>
    </location>
</feature>
<gene>
    <name evidence="4" type="ORF">N7G274_001621</name>
</gene>
<sequence length="401" mass="44634">MLAEREQFELRLGTDSVYTDGKIGQPWQRCEGMGPGGLVRPQALTKHIPATNYPEILQPVPLQANTAVSSNELSQSSSSEAIVASSSHTIQHQPKPRGYDYFFSGGLTASDYIARLYQQQQQPFFEGHLHDQPVLWEPIAPPDDLPQSPYAQQQQRNSISDNATQVKSTSETRTGTRDYFNTALTFNEDGTVSVTEGLVHKNHRDETDDGSIDGSDGGGNFGGDGEGQKDLSRAISVATNNGLVIESTSNDHITSRESSMEEEAPESPIERATKRRRTGRIPQAVKDALSNTKPRQRTAKKAECTSNFITPSFLASIVPRAERACKNCRVSHLRCDKEIPSCRRCREGKKVCGGYAYLHERKRREQSEEMDRYGFKRASRKDFEDDGSEDSEYSGSRRHSP</sequence>
<dbReference type="Proteomes" id="UP001590950">
    <property type="component" value="Unassembled WGS sequence"/>
</dbReference>
<dbReference type="Pfam" id="PF00172">
    <property type="entry name" value="Zn_clus"/>
    <property type="match status" value="1"/>
</dbReference>
<feature type="compositionally biased region" description="Basic and acidic residues" evidence="2">
    <location>
        <begin position="363"/>
        <end position="374"/>
    </location>
</feature>
<keyword evidence="5" id="KW-1185">Reference proteome</keyword>
<evidence type="ECO:0000256" key="2">
    <source>
        <dbReference type="SAM" id="MobiDB-lite"/>
    </source>
</evidence>
<feature type="region of interest" description="Disordered" evidence="2">
    <location>
        <begin position="201"/>
        <end position="229"/>
    </location>
</feature>
<comment type="caution">
    <text evidence="4">The sequence shown here is derived from an EMBL/GenBank/DDBJ whole genome shotgun (WGS) entry which is preliminary data.</text>
</comment>
<evidence type="ECO:0000313" key="4">
    <source>
        <dbReference type="EMBL" id="KAL2046174.1"/>
    </source>
</evidence>
<feature type="domain" description="Zn(2)-C6 fungal-type" evidence="3">
    <location>
        <begin position="324"/>
        <end position="352"/>
    </location>
</feature>
<evidence type="ECO:0000259" key="3">
    <source>
        <dbReference type="PROSITE" id="PS50048"/>
    </source>
</evidence>
<reference evidence="4 5" key="1">
    <citation type="submission" date="2024-09" db="EMBL/GenBank/DDBJ databases">
        <title>Rethinking Asexuality: The Enigmatic Case of Functional Sexual Genes in Lepraria (Stereocaulaceae).</title>
        <authorList>
            <person name="Doellman M."/>
            <person name="Sun Y."/>
            <person name="Barcenas-Pena A."/>
            <person name="Lumbsch H.T."/>
            <person name="Grewe F."/>
        </authorList>
    </citation>
    <scope>NUCLEOTIDE SEQUENCE [LARGE SCALE GENOMIC DNA]</scope>
    <source>
        <strain evidence="4 5">Mercado 3170</strain>
    </source>
</reference>
<keyword evidence="1" id="KW-0539">Nucleus</keyword>
<evidence type="ECO:0000256" key="1">
    <source>
        <dbReference type="ARBA" id="ARBA00023242"/>
    </source>
</evidence>
<dbReference type="InterPro" id="IPR036864">
    <property type="entry name" value="Zn2-C6_fun-type_DNA-bd_sf"/>
</dbReference>
<feature type="region of interest" description="Disordered" evidence="2">
    <location>
        <begin position="250"/>
        <end position="283"/>
    </location>
</feature>
<feature type="region of interest" description="Disordered" evidence="2">
    <location>
        <begin position="363"/>
        <end position="401"/>
    </location>
</feature>
<evidence type="ECO:0000313" key="5">
    <source>
        <dbReference type="Proteomes" id="UP001590950"/>
    </source>
</evidence>
<dbReference type="PROSITE" id="PS50048">
    <property type="entry name" value="ZN2_CY6_FUNGAL_2"/>
    <property type="match status" value="1"/>
</dbReference>
<organism evidence="4 5">
    <name type="scientific">Stereocaulon virgatum</name>
    <dbReference type="NCBI Taxonomy" id="373712"/>
    <lineage>
        <taxon>Eukaryota</taxon>
        <taxon>Fungi</taxon>
        <taxon>Dikarya</taxon>
        <taxon>Ascomycota</taxon>
        <taxon>Pezizomycotina</taxon>
        <taxon>Lecanoromycetes</taxon>
        <taxon>OSLEUM clade</taxon>
        <taxon>Lecanoromycetidae</taxon>
        <taxon>Lecanorales</taxon>
        <taxon>Lecanorineae</taxon>
        <taxon>Stereocaulaceae</taxon>
        <taxon>Stereocaulon</taxon>
    </lineage>
</organism>
<accession>A0ABR4ANA9</accession>
<dbReference type="SMART" id="SM00066">
    <property type="entry name" value="GAL4"/>
    <property type="match status" value="1"/>
</dbReference>
<feature type="compositionally biased region" description="Gly residues" evidence="2">
    <location>
        <begin position="215"/>
        <end position="225"/>
    </location>
</feature>
<dbReference type="SUPFAM" id="SSF57701">
    <property type="entry name" value="Zn2/Cys6 DNA-binding domain"/>
    <property type="match status" value="1"/>
</dbReference>
<name>A0ABR4ANA9_9LECA</name>
<dbReference type="EMBL" id="JBEFKJ010000004">
    <property type="protein sequence ID" value="KAL2046174.1"/>
    <property type="molecule type" value="Genomic_DNA"/>
</dbReference>
<dbReference type="Gene3D" id="4.10.240.10">
    <property type="entry name" value="Zn(2)-C6 fungal-type DNA-binding domain"/>
    <property type="match status" value="1"/>
</dbReference>
<dbReference type="CDD" id="cd00067">
    <property type="entry name" value="GAL4"/>
    <property type="match status" value="1"/>
</dbReference>
<dbReference type="PROSITE" id="PS00463">
    <property type="entry name" value="ZN2_CY6_FUNGAL_1"/>
    <property type="match status" value="1"/>
</dbReference>
<protein>
    <recommendedName>
        <fullName evidence="3">Zn(2)-C6 fungal-type domain-containing protein</fullName>
    </recommendedName>
</protein>
<proteinExistence type="predicted"/>
<dbReference type="InterPro" id="IPR001138">
    <property type="entry name" value="Zn2Cys6_DnaBD"/>
</dbReference>